<accession>A0ABU6JA41</accession>
<proteinExistence type="predicted"/>
<sequence length="70" mass="8017">MTQEQVITELQKDVPGFMDRLFGKGNWIHDEAEQLYIARDPKYKGPDFGFIAVRPDGSFFTGVRPKDALQ</sequence>
<comment type="caution">
    <text evidence="1">The sequence shown here is derived from an EMBL/GenBank/DDBJ whole genome shotgun (WGS) entry which is preliminary data.</text>
</comment>
<dbReference type="EMBL" id="JAWIIV010000011">
    <property type="protein sequence ID" value="MEC4720514.1"/>
    <property type="molecule type" value="Genomic_DNA"/>
</dbReference>
<evidence type="ECO:0000313" key="2">
    <source>
        <dbReference type="Proteomes" id="UP001352263"/>
    </source>
</evidence>
<name>A0ABU6JA41_9BURK</name>
<dbReference type="Proteomes" id="UP001352263">
    <property type="component" value="Unassembled WGS sequence"/>
</dbReference>
<keyword evidence="2" id="KW-1185">Reference proteome</keyword>
<protein>
    <submittedName>
        <fullName evidence="1">Uncharacterized protein</fullName>
    </submittedName>
</protein>
<evidence type="ECO:0000313" key="1">
    <source>
        <dbReference type="EMBL" id="MEC4720514.1"/>
    </source>
</evidence>
<organism evidence="1 2">
    <name type="scientific">Noviherbaspirillum album</name>
    <dbReference type="NCBI Taxonomy" id="3080276"/>
    <lineage>
        <taxon>Bacteria</taxon>
        <taxon>Pseudomonadati</taxon>
        <taxon>Pseudomonadota</taxon>
        <taxon>Betaproteobacteria</taxon>
        <taxon>Burkholderiales</taxon>
        <taxon>Oxalobacteraceae</taxon>
        <taxon>Noviherbaspirillum</taxon>
    </lineage>
</organism>
<gene>
    <name evidence="1" type="ORF">RY831_15230</name>
</gene>
<dbReference type="RefSeq" id="WP_326507232.1">
    <property type="nucleotide sequence ID" value="NZ_JAWIIV010000011.1"/>
</dbReference>
<reference evidence="1 2" key="1">
    <citation type="submission" date="2023-10" db="EMBL/GenBank/DDBJ databases">
        <title>Noviherbaspirillum sp. CPCC 100848 genome assembly.</title>
        <authorList>
            <person name="Li X.Y."/>
            <person name="Fang X.M."/>
        </authorList>
    </citation>
    <scope>NUCLEOTIDE SEQUENCE [LARGE SCALE GENOMIC DNA]</scope>
    <source>
        <strain evidence="1 2">CPCC 100848</strain>
    </source>
</reference>